<gene>
    <name evidence="7" type="ORF">SAMN05660750_03425</name>
</gene>
<accession>A0A1T5FP23</accession>
<dbReference type="InterPro" id="IPR001091">
    <property type="entry name" value="RM_Methyltransferase"/>
</dbReference>
<dbReference type="OrthoDB" id="7806498at2"/>
<dbReference type="GO" id="GO:0032259">
    <property type="term" value="P:methylation"/>
    <property type="evidence" value="ECO:0007669"/>
    <property type="project" value="UniProtKB-KW"/>
</dbReference>
<dbReference type="InterPro" id="IPR003115">
    <property type="entry name" value="ParB_N"/>
</dbReference>
<reference evidence="7 8" key="1">
    <citation type="submission" date="2017-02" db="EMBL/GenBank/DDBJ databases">
        <authorList>
            <person name="Peterson S.W."/>
        </authorList>
    </citation>
    <scope>NUCLEOTIDE SEQUENCE [LARGE SCALE GENOMIC DNA]</scope>
    <source>
        <strain evidence="7 8">DSM 9653</strain>
    </source>
</reference>
<name>A0A1T5FP23_9HYPH</name>
<dbReference type="PANTHER" id="PTHR33375:SF1">
    <property type="entry name" value="CHROMOSOME-PARTITIONING PROTEIN PARB-RELATED"/>
    <property type="match status" value="1"/>
</dbReference>
<keyword evidence="2" id="KW-0808">Transferase</keyword>
<dbReference type="Proteomes" id="UP000190130">
    <property type="component" value="Unassembled WGS sequence"/>
</dbReference>
<dbReference type="EC" id="2.1.1.-" evidence="4"/>
<proteinExistence type="inferred from homology"/>
<dbReference type="SMART" id="SM00470">
    <property type="entry name" value="ParB"/>
    <property type="match status" value="1"/>
</dbReference>
<dbReference type="SUPFAM" id="SSF110849">
    <property type="entry name" value="ParB/Sulfiredoxin"/>
    <property type="match status" value="1"/>
</dbReference>
<organism evidence="7 8">
    <name type="scientific">Bosea thiooxidans</name>
    <dbReference type="NCBI Taxonomy" id="53254"/>
    <lineage>
        <taxon>Bacteria</taxon>
        <taxon>Pseudomonadati</taxon>
        <taxon>Pseudomonadota</taxon>
        <taxon>Alphaproteobacteria</taxon>
        <taxon>Hyphomicrobiales</taxon>
        <taxon>Boseaceae</taxon>
        <taxon>Bosea</taxon>
    </lineage>
</organism>
<dbReference type="GO" id="GO:0008170">
    <property type="term" value="F:N-methyltransferase activity"/>
    <property type="evidence" value="ECO:0007669"/>
    <property type="project" value="InterPro"/>
</dbReference>
<dbReference type="Gene3D" id="3.90.1530.10">
    <property type="entry name" value="Conserved hypothetical protein from pyrococcus furiosus pfu- 392566-001, ParB domain"/>
    <property type="match status" value="1"/>
</dbReference>
<dbReference type="Pfam" id="PF02195">
    <property type="entry name" value="ParB_N"/>
    <property type="match status" value="1"/>
</dbReference>
<dbReference type="Gene3D" id="3.40.50.150">
    <property type="entry name" value="Vaccinia Virus protein VP39"/>
    <property type="match status" value="1"/>
</dbReference>
<dbReference type="InterPro" id="IPR050336">
    <property type="entry name" value="Chromosome_partition/occlusion"/>
</dbReference>
<dbReference type="GO" id="GO:0045881">
    <property type="term" value="P:positive regulation of sporulation resulting in formation of a cellular spore"/>
    <property type="evidence" value="ECO:0007669"/>
    <property type="project" value="TreeGrafter"/>
</dbReference>
<evidence type="ECO:0000256" key="2">
    <source>
        <dbReference type="ARBA" id="ARBA00022679"/>
    </source>
</evidence>
<feature type="domain" description="ParB-like N-terminal" evidence="6">
    <location>
        <begin position="38"/>
        <end position="124"/>
    </location>
</feature>
<comment type="similarity">
    <text evidence="4">Belongs to the N(4)/N(6)-methyltransferase family.</text>
</comment>
<dbReference type="GO" id="GO:0005694">
    <property type="term" value="C:chromosome"/>
    <property type="evidence" value="ECO:0007669"/>
    <property type="project" value="TreeGrafter"/>
</dbReference>
<dbReference type="Pfam" id="PF01555">
    <property type="entry name" value="N6_N4_Mtase"/>
    <property type="match status" value="1"/>
</dbReference>
<evidence type="ECO:0000256" key="5">
    <source>
        <dbReference type="SAM" id="MobiDB-lite"/>
    </source>
</evidence>
<dbReference type="InterPro" id="IPR015840">
    <property type="entry name" value="DNA_MeTrfase_ParB"/>
</dbReference>
<dbReference type="CDD" id="cd16403">
    <property type="entry name" value="ParB_N_like_MT"/>
    <property type="match status" value="1"/>
</dbReference>
<feature type="compositionally biased region" description="Low complexity" evidence="5">
    <location>
        <begin position="1"/>
        <end position="12"/>
    </location>
</feature>
<evidence type="ECO:0000313" key="8">
    <source>
        <dbReference type="Proteomes" id="UP000190130"/>
    </source>
</evidence>
<evidence type="ECO:0000313" key="7">
    <source>
        <dbReference type="EMBL" id="SKB97904.1"/>
    </source>
</evidence>
<dbReference type="GO" id="GO:0009007">
    <property type="term" value="F:site-specific DNA-methyltransferase (adenine-specific) activity"/>
    <property type="evidence" value="ECO:0007669"/>
    <property type="project" value="UniProtKB-EC"/>
</dbReference>
<dbReference type="PIRSF" id="PIRSF036758">
    <property type="entry name" value="Aden_M_ParB"/>
    <property type="match status" value="1"/>
</dbReference>
<dbReference type="PRINTS" id="PR00508">
    <property type="entry name" value="S21N4MTFRASE"/>
</dbReference>
<dbReference type="InterPro" id="IPR002941">
    <property type="entry name" value="DNA_methylase_N4/N6"/>
</dbReference>
<dbReference type="EMBL" id="FUYX01000009">
    <property type="protein sequence ID" value="SKB97904.1"/>
    <property type="molecule type" value="Genomic_DNA"/>
</dbReference>
<dbReference type="RefSeq" id="WP_079591834.1">
    <property type="nucleotide sequence ID" value="NZ_FUYX01000009.1"/>
</dbReference>
<evidence type="ECO:0000256" key="3">
    <source>
        <dbReference type="ARBA" id="ARBA00047942"/>
    </source>
</evidence>
<dbReference type="GO" id="GO:0007059">
    <property type="term" value="P:chromosome segregation"/>
    <property type="evidence" value="ECO:0007669"/>
    <property type="project" value="TreeGrafter"/>
</dbReference>
<evidence type="ECO:0000259" key="6">
    <source>
        <dbReference type="SMART" id="SM00470"/>
    </source>
</evidence>
<dbReference type="SUPFAM" id="SSF53335">
    <property type="entry name" value="S-adenosyl-L-methionine-dependent methyltransferases"/>
    <property type="match status" value="1"/>
</dbReference>
<sequence length="487" mass="52900">MSSRIRAAAARPTGRRASGRQGDRPSGNGNTLLANVIEHLPIGTVRAYERNPRDHDEHQIIKLAGIIRQVGFLVPIIIDHADTIIAGHGRLAAAKELGLRTVPVIRAGHLSAQQVQAFRIADNRLGELSSWNKTALALELKDLVAIEIDPDIPELTGFETAEVDLIIESLDDADTSPDKADLLPEPRSGPTVTQPGDLWLLGKHRLLCGSALEPGSYARLLGAERARTVWSDPPYNVPVSGHVCGLGKVQHREFAMASGEMSEGEFTTFLTTYLSLARQYSVPGALHYVCMDGAHAFELLGAARNADLRFKVTCTWAKTNAGMGSLYRQQTEFVHVFKHGGDEDRHVNNVQLGKYGRSRTTLWTYAGVNTFRKGRMEDLGAHPTVKPWALVADAIKDCTHAGDSVLDCFCGSGTTLIAAEKIRRIGYGIEIDPVYVDVAIRRWQTLTGKDAVNAATGETFAARQALRLPMPPASLDTAAPTEETSHA</sequence>
<dbReference type="InterPro" id="IPR036086">
    <property type="entry name" value="ParB/Sulfiredoxin_sf"/>
</dbReference>
<dbReference type="GO" id="GO:0003677">
    <property type="term" value="F:DNA binding"/>
    <property type="evidence" value="ECO:0007669"/>
    <property type="project" value="InterPro"/>
</dbReference>
<dbReference type="AlphaFoldDB" id="A0A1T5FP23"/>
<comment type="catalytic activity">
    <reaction evidence="3">
        <text>a 2'-deoxyadenosine in DNA + S-adenosyl-L-methionine = an N(6)-methyl-2'-deoxyadenosine in DNA + S-adenosyl-L-homocysteine + H(+)</text>
        <dbReference type="Rhea" id="RHEA:15197"/>
        <dbReference type="Rhea" id="RHEA-COMP:12418"/>
        <dbReference type="Rhea" id="RHEA-COMP:12419"/>
        <dbReference type="ChEBI" id="CHEBI:15378"/>
        <dbReference type="ChEBI" id="CHEBI:57856"/>
        <dbReference type="ChEBI" id="CHEBI:59789"/>
        <dbReference type="ChEBI" id="CHEBI:90615"/>
        <dbReference type="ChEBI" id="CHEBI:90616"/>
        <dbReference type="EC" id="2.1.1.72"/>
    </reaction>
</comment>
<dbReference type="PANTHER" id="PTHR33375">
    <property type="entry name" value="CHROMOSOME-PARTITIONING PROTEIN PARB-RELATED"/>
    <property type="match status" value="1"/>
</dbReference>
<protein>
    <recommendedName>
        <fullName evidence="4">Methyltransferase</fullName>
        <ecNumber evidence="4">2.1.1.-</ecNumber>
    </recommendedName>
</protein>
<dbReference type="InterPro" id="IPR029063">
    <property type="entry name" value="SAM-dependent_MTases_sf"/>
</dbReference>
<evidence type="ECO:0000256" key="4">
    <source>
        <dbReference type="RuleBase" id="RU362026"/>
    </source>
</evidence>
<evidence type="ECO:0000256" key="1">
    <source>
        <dbReference type="ARBA" id="ARBA00022603"/>
    </source>
</evidence>
<keyword evidence="1 7" id="KW-0489">Methyltransferase</keyword>
<feature type="region of interest" description="Disordered" evidence="5">
    <location>
        <begin position="1"/>
        <end position="30"/>
    </location>
</feature>